<dbReference type="InterPro" id="IPR019008">
    <property type="entry name" value="Beta_sandwich_EMC7"/>
</dbReference>
<comment type="subcellular location">
    <subcellularLocation>
        <location evidence="1">Membrane</location>
        <topology evidence="1">Single-pass membrane protein</topology>
    </subcellularLocation>
</comment>
<evidence type="ECO:0000256" key="5">
    <source>
        <dbReference type="ARBA" id="ARBA00023136"/>
    </source>
</evidence>
<dbReference type="OrthoDB" id="27095at2759"/>
<protein>
    <recommendedName>
        <fullName evidence="7">ER membrane protein complex subunit 7 beta-sandwich domain-containing protein</fullName>
    </recommendedName>
</protein>
<dbReference type="STRING" id="78915.A0A4P9XQE5"/>
<keyword evidence="2 6" id="KW-0812">Transmembrane</keyword>
<gene>
    <name evidence="8" type="ORF">THASP1DRAFT_23714</name>
</gene>
<reference evidence="9" key="1">
    <citation type="journal article" date="2018" name="Nat. Microbiol.">
        <title>Leveraging single-cell genomics to expand the fungal tree of life.</title>
        <authorList>
            <person name="Ahrendt S.R."/>
            <person name="Quandt C.A."/>
            <person name="Ciobanu D."/>
            <person name="Clum A."/>
            <person name="Salamov A."/>
            <person name="Andreopoulos B."/>
            <person name="Cheng J.F."/>
            <person name="Woyke T."/>
            <person name="Pelin A."/>
            <person name="Henrissat B."/>
            <person name="Reynolds N.K."/>
            <person name="Benny G.L."/>
            <person name="Smith M.E."/>
            <person name="James T.Y."/>
            <person name="Grigoriev I.V."/>
        </authorList>
    </citation>
    <scope>NUCLEOTIDE SEQUENCE [LARGE SCALE GENOMIC DNA]</scope>
    <source>
        <strain evidence="9">RSA 1356</strain>
    </source>
</reference>
<feature type="domain" description="ER membrane protein complex subunit 7 beta-sandwich" evidence="7">
    <location>
        <begin position="20"/>
        <end position="131"/>
    </location>
</feature>
<evidence type="ECO:0000259" key="7">
    <source>
        <dbReference type="Pfam" id="PF09430"/>
    </source>
</evidence>
<keyword evidence="3" id="KW-0732">Signal</keyword>
<sequence>MLQPAMRGSAGLQEHVAFDPALLTPDTRVVLDNGRYTGHLRQDGGFIIPGVPDGDYLLEVWTANMEFPKVKLSIENGAVQATVSATGAEWGSPGAGLPYPLTLSPLAQREFFAKREGFNIMSLFANPYMLMMGFSVIMLVVMPKMMKNMDPEALQEMQQNQADLHNSISNVPDISQKLANFFSPKE</sequence>
<dbReference type="InterPro" id="IPR039163">
    <property type="entry name" value="EMC7"/>
</dbReference>
<evidence type="ECO:0000313" key="9">
    <source>
        <dbReference type="Proteomes" id="UP000271241"/>
    </source>
</evidence>
<organism evidence="8 9">
    <name type="scientific">Thamnocephalis sphaerospora</name>
    <dbReference type="NCBI Taxonomy" id="78915"/>
    <lineage>
        <taxon>Eukaryota</taxon>
        <taxon>Fungi</taxon>
        <taxon>Fungi incertae sedis</taxon>
        <taxon>Zoopagomycota</taxon>
        <taxon>Zoopagomycotina</taxon>
        <taxon>Zoopagomycetes</taxon>
        <taxon>Zoopagales</taxon>
        <taxon>Sigmoideomycetaceae</taxon>
        <taxon>Thamnocephalis</taxon>
    </lineage>
</organism>
<keyword evidence="9" id="KW-1185">Reference proteome</keyword>
<feature type="transmembrane region" description="Helical" evidence="6">
    <location>
        <begin position="118"/>
        <end position="142"/>
    </location>
</feature>
<evidence type="ECO:0000256" key="4">
    <source>
        <dbReference type="ARBA" id="ARBA00022989"/>
    </source>
</evidence>
<dbReference type="Proteomes" id="UP000271241">
    <property type="component" value="Unassembled WGS sequence"/>
</dbReference>
<evidence type="ECO:0000313" key="8">
    <source>
        <dbReference type="EMBL" id="RKP08257.1"/>
    </source>
</evidence>
<accession>A0A4P9XQE5</accession>
<dbReference type="PANTHER" id="PTHR13605:SF4">
    <property type="entry name" value="ER MEMBRANE PROTEIN COMPLEX SUBUNIT 7"/>
    <property type="match status" value="1"/>
</dbReference>
<evidence type="ECO:0000256" key="1">
    <source>
        <dbReference type="ARBA" id="ARBA00004167"/>
    </source>
</evidence>
<evidence type="ECO:0000256" key="2">
    <source>
        <dbReference type="ARBA" id="ARBA00022692"/>
    </source>
</evidence>
<dbReference type="AlphaFoldDB" id="A0A4P9XQE5"/>
<evidence type="ECO:0000256" key="3">
    <source>
        <dbReference type="ARBA" id="ARBA00022729"/>
    </source>
</evidence>
<dbReference type="EMBL" id="KZ992620">
    <property type="protein sequence ID" value="RKP08257.1"/>
    <property type="molecule type" value="Genomic_DNA"/>
</dbReference>
<keyword evidence="5 6" id="KW-0472">Membrane</keyword>
<proteinExistence type="predicted"/>
<dbReference type="PANTHER" id="PTHR13605">
    <property type="entry name" value="ER MEMBRANE PROTEIN COMPLEX SUBUNIT 7"/>
    <property type="match status" value="1"/>
</dbReference>
<evidence type="ECO:0000256" key="6">
    <source>
        <dbReference type="SAM" id="Phobius"/>
    </source>
</evidence>
<name>A0A4P9XQE5_9FUNG</name>
<dbReference type="GO" id="GO:0072546">
    <property type="term" value="C:EMC complex"/>
    <property type="evidence" value="ECO:0007669"/>
    <property type="project" value="TreeGrafter"/>
</dbReference>
<keyword evidence="4 6" id="KW-1133">Transmembrane helix</keyword>
<dbReference type="Pfam" id="PF09430">
    <property type="entry name" value="EMC7_beta-sandw"/>
    <property type="match status" value="1"/>
</dbReference>